<comment type="caution">
    <text evidence="20">The sequence shown here is derived from an EMBL/GenBank/DDBJ whole genome shotgun (WGS) entry which is preliminary data.</text>
</comment>
<evidence type="ECO:0000256" key="9">
    <source>
        <dbReference type="ARBA" id="ARBA00022840"/>
    </source>
</evidence>
<dbReference type="RefSeq" id="WP_376866944.1">
    <property type="nucleotide sequence ID" value="NZ_JBHRYB010000013.1"/>
</dbReference>
<dbReference type="InterPro" id="IPR036690">
    <property type="entry name" value="Fdx_antiC-bd_sf"/>
</dbReference>
<name>A0ABV7VTP7_9GAMM</name>
<dbReference type="SUPFAM" id="SSF55681">
    <property type="entry name" value="Class II aaRS and biotin synthetases"/>
    <property type="match status" value="1"/>
</dbReference>
<dbReference type="Proteomes" id="UP001595722">
    <property type="component" value="Unassembled WGS sequence"/>
</dbReference>
<evidence type="ECO:0000259" key="19">
    <source>
        <dbReference type="PROSITE" id="PS51483"/>
    </source>
</evidence>
<reference evidence="21" key="1">
    <citation type="journal article" date="2019" name="Int. J. Syst. Evol. Microbiol.">
        <title>The Global Catalogue of Microorganisms (GCM) 10K type strain sequencing project: providing services to taxonomists for standard genome sequencing and annotation.</title>
        <authorList>
            <consortium name="The Broad Institute Genomics Platform"/>
            <consortium name="The Broad Institute Genome Sequencing Center for Infectious Disease"/>
            <person name="Wu L."/>
            <person name="Ma J."/>
        </authorList>
    </citation>
    <scope>NUCLEOTIDE SEQUENCE [LARGE SCALE GENOMIC DNA]</scope>
    <source>
        <strain evidence="21">KCTC 42424</strain>
    </source>
</reference>
<evidence type="ECO:0000256" key="13">
    <source>
        <dbReference type="ARBA" id="ARBA00023146"/>
    </source>
</evidence>
<dbReference type="InterPro" id="IPR005146">
    <property type="entry name" value="B3/B4_tRNA-bd"/>
</dbReference>
<dbReference type="InterPro" id="IPR033714">
    <property type="entry name" value="tRNA_bind_bactPheRS"/>
</dbReference>
<dbReference type="InterPro" id="IPR002547">
    <property type="entry name" value="tRNA-bd_dom"/>
</dbReference>
<evidence type="ECO:0000256" key="5">
    <source>
        <dbReference type="ARBA" id="ARBA00022555"/>
    </source>
</evidence>
<evidence type="ECO:0000256" key="15">
    <source>
        <dbReference type="HAMAP-Rule" id="MF_00283"/>
    </source>
</evidence>
<dbReference type="EMBL" id="JBHRYB010000013">
    <property type="protein sequence ID" value="MFC3680844.1"/>
    <property type="molecule type" value="Genomic_DNA"/>
</dbReference>
<keyword evidence="8 15" id="KW-0547">Nucleotide-binding</keyword>
<keyword evidence="5 16" id="KW-0820">tRNA-binding</keyword>
<dbReference type="Gene3D" id="3.30.930.10">
    <property type="entry name" value="Bira Bifunctional Protein, Domain 2"/>
    <property type="match status" value="1"/>
</dbReference>
<comment type="catalytic activity">
    <reaction evidence="14 15">
        <text>tRNA(Phe) + L-phenylalanine + ATP = L-phenylalanyl-tRNA(Phe) + AMP + diphosphate + H(+)</text>
        <dbReference type="Rhea" id="RHEA:19413"/>
        <dbReference type="Rhea" id="RHEA-COMP:9668"/>
        <dbReference type="Rhea" id="RHEA-COMP:9699"/>
        <dbReference type="ChEBI" id="CHEBI:15378"/>
        <dbReference type="ChEBI" id="CHEBI:30616"/>
        <dbReference type="ChEBI" id="CHEBI:33019"/>
        <dbReference type="ChEBI" id="CHEBI:58095"/>
        <dbReference type="ChEBI" id="CHEBI:78442"/>
        <dbReference type="ChEBI" id="CHEBI:78531"/>
        <dbReference type="ChEBI" id="CHEBI:456215"/>
        <dbReference type="EC" id="6.1.1.20"/>
    </reaction>
</comment>
<keyword evidence="6 15" id="KW-0436">Ligase</keyword>
<evidence type="ECO:0000256" key="16">
    <source>
        <dbReference type="PROSITE-ProRule" id="PRU00209"/>
    </source>
</evidence>
<keyword evidence="11 16" id="KW-0694">RNA-binding</keyword>
<dbReference type="Pfam" id="PF03147">
    <property type="entry name" value="FDX-ACB"/>
    <property type="match status" value="1"/>
</dbReference>
<evidence type="ECO:0000256" key="7">
    <source>
        <dbReference type="ARBA" id="ARBA00022723"/>
    </source>
</evidence>
<dbReference type="Pfam" id="PF01588">
    <property type="entry name" value="tRNA_bind"/>
    <property type="match status" value="1"/>
</dbReference>
<keyword evidence="10 15" id="KW-0460">Magnesium</keyword>
<dbReference type="Gene3D" id="2.40.50.140">
    <property type="entry name" value="Nucleic acid-binding proteins"/>
    <property type="match status" value="1"/>
</dbReference>
<dbReference type="InterPro" id="IPR004532">
    <property type="entry name" value="Phe-tRNA-ligase_IIc_bsu_bact"/>
</dbReference>
<accession>A0ABV7VTP7</accession>
<dbReference type="InterPro" id="IPR009061">
    <property type="entry name" value="DNA-bd_dom_put_sf"/>
</dbReference>
<dbReference type="GO" id="GO:0004826">
    <property type="term" value="F:phenylalanine-tRNA ligase activity"/>
    <property type="evidence" value="ECO:0007669"/>
    <property type="project" value="UniProtKB-EC"/>
</dbReference>
<dbReference type="Gene3D" id="3.30.56.10">
    <property type="match status" value="2"/>
</dbReference>
<dbReference type="Pfam" id="PF17759">
    <property type="entry name" value="tRNA_synthFbeta"/>
    <property type="match status" value="1"/>
</dbReference>
<evidence type="ECO:0000256" key="1">
    <source>
        <dbReference type="ARBA" id="ARBA00004496"/>
    </source>
</evidence>
<evidence type="ECO:0000256" key="12">
    <source>
        <dbReference type="ARBA" id="ARBA00022917"/>
    </source>
</evidence>
<dbReference type="InterPro" id="IPR020825">
    <property type="entry name" value="Phe-tRNA_synthase-like_B3/B4"/>
</dbReference>
<dbReference type="CDD" id="cd00769">
    <property type="entry name" value="PheRS_beta_core"/>
    <property type="match status" value="1"/>
</dbReference>
<dbReference type="PROSITE" id="PS51483">
    <property type="entry name" value="B5"/>
    <property type="match status" value="1"/>
</dbReference>
<keyword evidence="21" id="KW-1185">Reference proteome</keyword>
<dbReference type="PANTHER" id="PTHR10947">
    <property type="entry name" value="PHENYLALANYL-TRNA SYNTHETASE BETA CHAIN AND LEUCINE-RICH REPEAT-CONTAINING PROTEIN 47"/>
    <property type="match status" value="1"/>
</dbReference>
<dbReference type="NCBIfam" id="NF045760">
    <property type="entry name" value="YtpR"/>
    <property type="match status" value="1"/>
</dbReference>
<dbReference type="SMART" id="SM00874">
    <property type="entry name" value="B5"/>
    <property type="match status" value="1"/>
</dbReference>
<dbReference type="InterPro" id="IPR045864">
    <property type="entry name" value="aa-tRNA-synth_II/BPL/LPL"/>
</dbReference>
<proteinExistence type="inferred from homology"/>
<evidence type="ECO:0000256" key="2">
    <source>
        <dbReference type="ARBA" id="ARBA00008653"/>
    </source>
</evidence>
<evidence type="ECO:0000256" key="14">
    <source>
        <dbReference type="ARBA" id="ARBA00049255"/>
    </source>
</evidence>
<dbReference type="Pfam" id="PF03483">
    <property type="entry name" value="B3_4"/>
    <property type="match status" value="1"/>
</dbReference>
<dbReference type="SUPFAM" id="SSF46955">
    <property type="entry name" value="Putative DNA-binding domain"/>
    <property type="match status" value="1"/>
</dbReference>
<organism evidence="20 21">
    <name type="scientific">Bacterioplanoides pacificum</name>
    <dbReference type="NCBI Taxonomy" id="1171596"/>
    <lineage>
        <taxon>Bacteria</taxon>
        <taxon>Pseudomonadati</taxon>
        <taxon>Pseudomonadota</taxon>
        <taxon>Gammaproteobacteria</taxon>
        <taxon>Oceanospirillales</taxon>
        <taxon>Oceanospirillaceae</taxon>
        <taxon>Bacterioplanoides</taxon>
    </lineage>
</organism>
<dbReference type="SUPFAM" id="SSF56037">
    <property type="entry name" value="PheT/TilS domain"/>
    <property type="match status" value="1"/>
</dbReference>
<evidence type="ECO:0000259" key="18">
    <source>
        <dbReference type="PROSITE" id="PS51447"/>
    </source>
</evidence>
<dbReference type="SUPFAM" id="SSF54991">
    <property type="entry name" value="Anticodon-binding domain of PheRS"/>
    <property type="match status" value="1"/>
</dbReference>
<evidence type="ECO:0000256" key="8">
    <source>
        <dbReference type="ARBA" id="ARBA00022741"/>
    </source>
</evidence>
<evidence type="ECO:0000313" key="20">
    <source>
        <dbReference type="EMBL" id="MFC3680844.1"/>
    </source>
</evidence>
<keyword evidence="12 15" id="KW-0648">Protein biosynthesis</keyword>
<feature type="domain" description="FDX-ACB" evidence="18">
    <location>
        <begin position="714"/>
        <end position="807"/>
    </location>
</feature>
<dbReference type="InterPro" id="IPR012340">
    <property type="entry name" value="NA-bd_OB-fold"/>
</dbReference>
<feature type="binding site" evidence="15">
    <location>
        <position position="475"/>
    </location>
    <ligand>
        <name>Mg(2+)</name>
        <dbReference type="ChEBI" id="CHEBI:18420"/>
        <note>shared with alpha subunit</note>
    </ligand>
</feature>
<dbReference type="PANTHER" id="PTHR10947:SF0">
    <property type="entry name" value="PHENYLALANINE--TRNA LIGASE BETA SUBUNIT"/>
    <property type="match status" value="1"/>
</dbReference>
<gene>
    <name evidence="15 20" type="primary">pheT</name>
    <name evidence="20" type="ORF">ACFOMG_12115</name>
</gene>
<dbReference type="SMART" id="SM00873">
    <property type="entry name" value="B3_4"/>
    <property type="match status" value="1"/>
</dbReference>
<comment type="subcellular location">
    <subcellularLocation>
        <location evidence="1 15">Cytoplasm</location>
    </subcellularLocation>
</comment>
<evidence type="ECO:0000313" key="21">
    <source>
        <dbReference type="Proteomes" id="UP001595722"/>
    </source>
</evidence>
<dbReference type="InterPro" id="IPR045060">
    <property type="entry name" value="Phe-tRNA-ligase_IIc_bsu"/>
</dbReference>
<feature type="domain" description="B5" evidence="19">
    <location>
        <begin position="409"/>
        <end position="488"/>
    </location>
</feature>
<dbReference type="PROSITE" id="PS50886">
    <property type="entry name" value="TRBD"/>
    <property type="match status" value="1"/>
</dbReference>
<dbReference type="HAMAP" id="MF_00283">
    <property type="entry name" value="Phe_tRNA_synth_beta1"/>
    <property type="match status" value="1"/>
</dbReference>
<keyword evidence="7 15" id="KW-0479">Metal-binding</keyword>
<dbReference type="PROSITE" id="PS51447">
    <property type="entry name" value="FDX_ACB"/>
    <property type="match status" value="1"/>
</dbReference>
<keyword evidence="4 15" id="KW-0963">Cytoplasm</keyword>
<feature type="binding site" evidence="15">
    <location>
        <position position="466"/>
    </location>
    <ligand>
        <name>Mg(2+)</name>
        <dbReference type="ChEBI" id="CHEBI:18420"/>
        <note>shared with alpha subunit</note>
    </ligand>
</feature>
<feature type="binding site" evidence="15">
    <location>
        <position position="476"/>
    </location>
    <ligand>
        <name>Mg(2+)</name>
        <dbReference type="ChEBI" id="CHEBI:18420"/>
        <note>shared with alpha subunit</note>
    </ligand>
</feature>
<comment type="similarity">
    <text evidence="2 15">Belongs to the phenylalanyl-tRNA synthetase beta subunit family. Type 1 subfamily.</text>
</comment>
<dbReference type="InterPro" id="IPR041616">
    <property type="entry name" value="PheRS_beta_core"/>
</dbReference>
<keyword evidence="13 15" id="KW-0030">Aminoacyl-tRNA synthetase</keyword>
<feature type="binding site" evidence="15">
    <location>
        <position position="472"/>
    </location>
    <ligand>
        <name>Mg(2+)</name>
        <dbReference type="ChEBI" id="CHEBI:18420"/>
        <note>shared with alpha subunit</note>
    </ligand>
</feature>
<evidence type="ECO:0000256" key="4">
    <source>
        <dbReference type="ARBA" id="ARBA00022490"/>
    </source>
</evidence>
<evidence type="ECO:0000256" key="3">
    <source>
        <dbReference type="ARBA" id="ARBA00011209"/>
    </source>
</evidence>
<dbReference type="Pfam" id="PF03484">
    <property type="entry name" value="B5"/>
    <property type="match status" value="1"/>
</dbReference>
<dbReference type="SUPFAM" id="SSF50249">
    <property type="entry name" value="Nucleic acid-binding proteins"/>
    <property type="match status" value="1"/>
</dbReference>
<evidence type="ECO:0000256" key="6">
    <source>
        <dbReference type="ARBA" id="ARBA00022598"/>
    </source>
</evidence>
<protein>
    <recommendedName>
        <fullName evidence="15">Phenylalanine--tRNA ligase beta subunit</fullName>
        <ecNumber evidence="15">6.1.1.20</ecNumber>
    </recommendedName>
    <alternativeName>
        <fullName evidence="15">Phenylalanyl-tRNA synthetase beta subunit</fullName>
        <shortName evidence="15">PheRS</shortName>
    </alternativeName>
</protein>
<keyword evidence="9 15" id="KW-0067">ATP-binding</keyword>
<dbReference type="Gene3D" id="3.30.70.380">
    <property type="entry name" value="Ferrodoxin-fold anticodon-binding domain"/>
    <property type="match status" value="1"/>
</dbReference>
<dbReference type="Gene3D" id="3.50.40.10">
    <property type="entry name" value="Phenylalanyl-trna Synthetase, Chain B, domain 3"/>
    <property type="match status" value="1"/>
</dbReference>
<comment type="cofactor">
    <cofactor evidence="15">
        <name>Mg(2+)</name>
        <dbReference type="ChEBI" id="CHEBI:18420"/>
    </cofactor>
    <text evidence="15">Binds 2 magnesium ions per tetramer.</text>
</comment>
<feature type="domain" description="TRNA-binding" evidence="17">
    <location>
        <begin position="44"/>
        <end position="156"/>
    </location>
</feature>
<sequence>MKFSEQWLREWVQPADSEGAWDTQKLCDQVTLAGLEVDGIEAVAGEFSGVVVGQVTQREQHPDADKLSLCQVSDGNETFQIVCGAPNVREGLKIPFAKIGAVLPTEDGKGFKIKKAKLRGVESFGMLCAEKELGLSDANDGLMELPDSAPVGEDFRDYLGLDDKIIEVDLTPNRADCLSIAGLAREVGVLSKSDVQGPQVEAVAPVIDDKASIEVLAAEGCPRYLGRIVKGVKVNAETPLWMVERLRRSGIRSIDPVVDITNYILLEQGQPMHAFDLAKIDGGIRVRMAEQGEKLTLLDGQEVELKDNTLVIADHSKALAIAGIMGGEHSGVNGDTQDLLLEAAFFNPITIAGRARSYGLHTDSSHRFERGVDYELARKAMERATALVVDICGGQPGPIVEVLSEQDLPVAADITLRNRRVKQVLGLEMAQDEVTEILTRLGMDVTVSGSGDDVSWTAKAPSYRFDMAIEADLIEELARIYGYNRLPVRTPKALTPLATAPEAKMGIKDLRRQLIARGYQEAITYSFVDPKMQKAMDPEVEGLALLNPISTEMSVMRTNLWAGLIGAVSHNLKRQQPRVRLFETGLRFVPTEVDGKRELIQTPTLALAVCGSRMPQSWSAQDEAVDFFDVKGDVESLLARTGEADTYKFVVAQHPALHPGQTARIEKNGKAVGWIGAIHPSLQKQVGVKQTVYLVELDQQAIQQMAVPAFGELSKFPEMRRDLALVVNQEQPVEAVFEAIRANAGEYLTNLNLFDVYVGKGIDPDRKSLALGLTWQHPSRTLTDEEVNDSVNAVLAHLEQSLGATLRG</sequence>
<dbReference type="EC" id="6.1.1.20" evidence="15"/>
<dbReference type="NCBIfam" id="TIGR00472">
    <property type="entry name" value="pheT_bact"/>
    <property type="match status" value="1"/>
</dbReference>
<comment type="subunit">
    <text evidence="3 15">Tetramer of two alpha and two beta subunits.</text>
</comment>
<evidence type="ECO:0000259" key="17">
    <source>
        <dbReference type="PROSITE" id="PS50886"/>
    </source>
</evidence>
<evidence type="ECO:0000256" key="11">
    <source>
        <dbReference type="ARBA" id="ARBA00022884"/>
    </source>
</evidence>
<dbReference type="InterPro" id="IPR005147">
    <property type="entry name" value="tRNA_synthase_B5-dom"/>
</dbReference>
<dbReference type="SMART" id="SM00896">
    <property type="entry name" value="FDX-ACB"/>
    <property type="match status" value="1"/>
</dbReference>
<dbReference type="InterPro" id="IPR005121">
    <property type="entry name" value="Fdx_antiC-bd"/>
</dbReference>
<evidence type="ECO:0000256" key="10">
    <source>
        <dbReference type="ARBA" id="ARBA00022842"/>
    </source>
</evidence>
<dbReference type="CDD" id="cd02796">
    <property type="entry name" value="tRNA_bind_bactPheRS"/>
    <property type="match status" value="1"/>
</dbReference>